<dbReference type="HOGENOM" id="CLU_005049_4_0_1"/>
<accession>A0A0C9Y4M5</accession>
<dbReference type="InterPro" id="IPR019775">
    <property type="entry name" value="WD40_repeat_CS"/>
</dbReference>
<dbReference type="STRING" id="1095629.A0A0C9Y4M5"/>
<dbReference type="Proteomes" id="UP000054477">
    <property type="component" value="Unassembled WGS sequence"/>
</dbReference>
<keyword evidence="1 3" id="KW-0853">WD repeat</keyword>
<sequence length="1095" mass="122365">MSAASSSHFVLAEGNPFDKNNEHTIRILDDETHKADLTDLQPSGADLNLKTASDEPRMPCGHKLNARNLIVCIDRTSNQFAEKNTNVIELYNLILKKVVDNQRTWYNSGIGTYARPSWKSLSFYKKVFYHKIDLAIAWDFERTVLGAYRWLSDNYEEDDCIYLFGFSCGAFQVRVLSAMIEKVSLVYKGNEMEIPFAYELYADPKSGGHAVRNVRSHDDTDSQEHPTMADRFKKAFPNENVKVHFVGAWDTVSSIGFICGKSMLPGTVDGMTHMCYFHHALALDERQVKFLPEYAHGGSAKPIDNTRESKGTLPQTKEVWFAGTHSDIGNVENTAMDRSRPPLRWMVFEAGAAGLCTARFERGLLAYEQISIIESLTWSWLFFEICPIKRLTFTQKENGLPETTRRPHLGSGRKIHRGQKIHSSLVRADGSTAENYIPKARPFDDDPSFWEKLRDKKKEHMKDIAGWLELDLYEHSKHAVEKLVTEGDDIALKSLHHTYISGDSREAVYRNVIEALHQELTLKNKYLLLHTTMQILKRSSRNDLDFKLSPLSEIRPLLSDLFCNNTDYWRTAWDFVTLFTHFVKVIQLEERLFASFAISPDGTRIASGMHSFMVHIWDAETGTPVGGALRGHDGGVRSIAFSPNGKHIALRGHDDCLKSVAFSPDGTHIISGSDDRTVQIWDAETGNPVGEPLRGHNDWVTCVAFSPDCMRIISGSDDGTVQIWDAETGNQMGDPLRGHNAFVRSVALSLDGTRIVSGSADNTIRIWDAETRIPVEKPLEGHRDCVVSVAFSPDGTRVVSGSRDMAVRIWDAETGSSVGEPLRGHSDWVLSVAFLPDKSQHKTELVVVNKSDRAASRPAQVESNLFDLFTTLGATYEQADYPLYASAKQGWAQDILPSPSTNDHPTSNMTMTLLFELIQKHAPPPSHLDRTTPFSMLTVEIESDPYGHAPPRPHRPTISIVVHANDSPLAGQEGNKLTSQLIRNCIYEEAETNVTLTVLPGLIFESLKLHGGITRDAARPAPQPGSKQGSVSVLVKDPEEYAGSVVQKLTMRKGEMVSYEAEEEFKNDVHGQGMINHVLDTNRIEEPLIRAGMGL</sequence>
<dbReference type="InterPro" id="IPR036322">
    <property type="entry name" value="WD40_repeat_dom_sf"/>
</dbReference>
<feature type="repeat" description="WD" evidence="3">
    <location>
        <begin position="779"/>
        <end position="820"/>
    </location>
</feature>
<evidence type="ECO:0000256" key="1">
    <source>
        <dbReference type="ARBA" id="ARBA00022574"/>
    </source>
</evidence>
<dbReference type="OrthoDB" id="538223at2759"/>
<evidence type="ECO:0000256" key="2">
    <source>
        <dbReference type="ARBA" id="ARBA00022737"/>
    </source>
</evidence>
<gene>
    <name evidence="5" type="ORF">K443DRAFT_4064</name>
</gene>
<keyword evidence="2" id="KW-0677">Repeat</keyword>
<dbReference type="InterPro" id="IPR001680">
    <property type="entry name" value="WD40_rpt"/>
</dbReference>
<evidence type="ECO:0000313" key="5">
    <source>
        <dbReference type="EMBL" id="KIK05052.1"/>
    </source>
</evidence>
<dbReference type="PROSITE" id="PS00678">
    <property type="entry name" value="WD_REPEATS_1"/>
    <property type="match status" value="4"/>
</dbReference>
<name>A0A0C9Y4M5_9AGAR</name>
<dbReference type="PRINTS" id="PR00320">
    <property type="entry name" value="GPROTEINBRPT"/>
</dbReference>
<dbReference type="EMBL" id="KN838563">
    <property type="protein sequence ID" value="KIK05052.1"/>
    <property type="molecule type" value="Genomic_DNA"/>
</dbReference>
<dbReference type="Gene3D" id="3.30.70.870">
    <property type="entry name" value="Elongation Factor G (Translational Gtpase), domain 3"/>
    <property type="match status" value="1"/>
</dbReference>
<proteinExistence type="predicted"/>
<dbReference type="InterPro" id="IPR018712">
    <property type="entry name" value="Tle1-like_cat"/>
</dbReference>
<dbReference type="CDD" id="cd00200">
    <property type="entry name" value="WD40"/>
    <property type="match status" value="1"/>
</dbReference>
<dbReference type="PANTHER" id="PTHR19848">
    <property type="entry name" value="WD40 REPEAT PROTEIN"/>
    <property type="match status" value="1"/>
</dbReference>
<feature type="domain" description="T6SS Phospholipase effector Tle1-like catalytic" evidence="4">
    <location>
        <begin position="67"/>
        <end position="347"/>
    </location>
</feature>
<evidence type="ECO:0000259" key="4">
    <source>
        <dbReference type="Pfam" id="PF09994"/>
    </source>
</evidence>
<dbReference type="InterPro" id="IPR020472">
    <property type="entry name" value="WD40_PAC1"/>
</dbReference>
<reference evidence="6" key="2">
    <citation type="submission" date="2015-01" db="EMBL/GenBank/DDBJ databases">
        <title>Evolutionary Origins and Diversification of the Mycorrhizal Mutualists.</title>
        <authorList>
            <consortium name="DOE Joint Genome Institute"/>
            <consortium name="Mycorrhizal Genomics Consortium"/>
            <person name="Kohler A."/>
            <person name="Kuo A."/>
            <person name="Nagy L.G."/>
            <person name="Floudas D."/>
            <person name="Copeland A."/>
            <person name="Barry K.W."/>
            <person name="Cichocki N."/>
            <person name="Veneault-Fourrey C."/>
            <person name="LaButti K."/>
            <person name="Lindquist E.A."/>
            <person name="Lipzen A."/>
            <person name="Lundell T."/>
            <person name="Morin E."/>
            <person name="Murat C."/>
            <person name="Riley R."/>
            <person name="Ohm R."/>
            <person name="Sun H."/>
            <person name="Tunlid A."/>
            <person name="Henrissat B."/>
            <person name="Grigoriev I.V."/>
            <person name="Hibbett D.S."/>
            <person name="Martin F."/>
        </authorList>
    </citation>
    <scope>NUCLEOTIDE SEQUENCE [LARGE SCALE GENOMIC DNA]</scope>
    <source>
        <strain evidence="6">LaAM-08-1</strain>
    </source>
</reference>
<dbReference type="InterPro" id="IPR015943">
    <property type="entry name" value="WD40/YVTN_repeat-like_dom_sf"/>
</dbReference>
<evidence type="ECO:0000256" key="3">
    <source>
        <dbReference type="PROSITE-ProRule" id="PRU00221"/>
    </source>
</evidence>
<dbReference type="PANTHER" id="PTHR19848:SF8">
    <property type="entry name" value="F-BOX AND WD REPEAT DOMAIN CONTAINING 7"/>
    <property type="match status" value="1"/>
</dbReference>
<reference evidence="5 6" key="1">
    <citation type="submission" date="2014-04" db="EMBL/GenBank/DDBJ databases">
        <authorList>
            <consortium name="DOE Joint Genome Institute"/>
            <person name="Kuo A."/>
            <person name="Kohler A."/>
            <person name="Nagy L.G."/>
            <person name="Floudas D."/>
            <person name="Copeland A."/>
            <person name="Barry K.W."/>
            <person name="Cichocki N."/>
            <person name="Veneault-Fourrey C."/>
            <person name="LaButti K."/>
            <person name="Lindquist E.A."/>
            <person name="Lipzen A."/>
            <person name="Lundell T."/>
            <person name="Morin E."/>
            <person name="Murat C."/>
            <person name="Sun H."/>
            <person name="Tunlid A."/>
            <person name="Henrissat B."/>
            <person name="Grigoriev I.V."/>
            <person name="Hibbett D.S."/>
            <person name="Martin F."/>
            <person name="Nordberg H.P."/>
            <person name="Cantor M.N."/>
            <person name="Hua S.X."/>
        </authorList>
    </citation>
    <scope>NUCLEOTIDE SEQUENCE [LARGE SCALE GENOMIC DNA]</scope>
    <source>
        <strain evidence="5 6">LaAM-08-1</strain>
    </source>
</reference>
<feature type="repeat" description="WD" evidence="3">
    <location>
        <begin position="693"/>
        <end position="734"/>
    </location>
</feature>
<dbReference type="PROSITE" id="PS50082">
    <property type="entry name" value="WD_REPEATS_2"/>
    <property type="match status" value="4"/>
</dbReference>
<dbReference type="Pfam" id="PF09994">
    <property type="entry name" value="T6SS_Tle1-like_cat"/>
    <property type="match status" value="1"/>
</dbReference>
<evidence type="ECO:0000313" key="6">
    <source>
        <dbReference type="Proteomes" id="UP000054477"/>
    </source>
</evidence>
<dbReference type="Gene3D" id="2.130.10.10">
    <property type="entry name" value="YVTN repeat-like/Quinoprotein amine dehydrogenase"/>
    <property type="match status" value="2"/>
</dbReference>
<dbReference type="SMART" id="SM00320">
    <property type="entry name" value="WD40"/>
    <property type="match status" value="5"/>
</dbReference>
<feature type="repeat" description="WD" evidence="3">
    <location>
        <begin position="736"/>
        <end position="777"/>
    </location>
</feature>
<keyword evidence="6" id="KW-1185">Reference proteome</keyword>
<organism evidence="5 6">
    <name type="scientific">Laccaria amethystina LaAM-08-1</name>
    <dbReference type="NCBI Taxonomy" id="1095629"/>
    <lineage>
        <taxon>Eukaryota</taxon>
        <taxon>Fungi</taxon>
        <taxon>Dikarya</taxon>
        <taxon>Basidiomycota</taxon>
        <taxon>Agaricomycotina</taxon>
        <taxon>Agaricomycetes</taxon>
        <taxon>Agaricomycetidae</taxon>
        <taxon>Agaricales</taxon>
        <taxon>Agaricineae</taxon>
        <taxon>Hydnangiaceae</taxon>
        <taxon>Laccaria</taxon>
    </lineage>
</organism>
<feature type="repeat" description="WD" evidence="3">
    <location>
        <begin position="650"/>
        <end position="691"/>
    </location>
</feature>
<protein>
    <recommendedName>
        <fullName evidence="4">T6SS Phospholipase effector Tle1-like catalytic domain-containing protein</fullName>
    </recommendedName>
</protein>
<dbReference type="Pfam" id="PF00400">
    <property type="entry name" value="WD40"/>
    <property type="match status" value="6"/>
</dbReference>
<dbReference type="PROSITE" id="PS50294">
    <property type="entry name" value="WD_REPEATS_REGION"/>
    <property type="match status" value="4"/>
</dbReference>
<dbReference type="SUPFAM" id="SSF50978">
    <property type="entry name" value="WD40 repeat-like"/>
    <property type="match status" value="1"/>
</dbReference>
<dbReference type="AlphaFoldDB" id="A0A0C9Y4M5"/>